<dbReference type="Gene3D" id="3.30.710.10">
    <property type="entry name" value="Potassium Channel Kv1.1, Chain A"/>
    <property type="match status" value="1"/>
</dbReference>
<keyword evidence="4" id="KW-1185">Reference proteome</keyword>
<dbReference type="PANTHER" id="PTHR36789:SF1">
    <property type="entry name" value="TRANSMEMBRANE PROTEIN"/>
    <property type="match status" value="1"/>
</dbReference>
<dbReference type="InterPro" id="IPR011333">
    <property type="entry name" value="SKP1/BTB/POZ_sf"/>
</dbReference>
<dbReference type="SUPFAM" id="SSF81382">
    <property type="entry name" value="Skp1 dimerisation domain-like"/>
    <property type="match status" value="1"/>
</dbReference>
<dbReference type="OrthoDB" id="1922241at2759"/>
<evidence type="ECO:0000313" key="3">
    <source>
        <dbReference type="EMBL" id="KAF9591139.1"/>
    </source>
</evidence>
<evidence type="ECO:0000313" key="4">
    <source>
        <dbReference type="Proteomes" id="UP000631114"/>
    </source>
</evidence>
<dbReference type="Proteomes" id="UP000631114">
    <property type="component" value="Unassembled WGS sequence"/>
</dbReference>
<protein>
    <recommendedName>
        <fullName evidence="2">SKP1 component dimerisation domain-containing protein</fullName>
    </recommendedName>
</protein>
<comment type="pathway">
    <text evidence="1">Protein modification; protein ubiquitination.</text>
</comment>
<feature type="domain" description="SKP1 component dimerisation" evidence="2">
    <location>
        <begin position="144"/>
        <end position="174"/>
    </location>
</feature>
<gene>
    <name evidence="3" type="ORF">IFM89_002094</name>
</gene>
<accession>A0A835H2N4</accession>
<sequence length="193" mass="20749">MAGAFLSSIPSISKPLPKLFHNSHFTPTIFPKTQSQNLKTPRRFVVFAEGNNGINKDEKEINNKEEDMKKDERVTINFSWRDFLNPDPENIVAVGLTGYGGSGSGGGGNDGGGDSGGSGGGGGGGLVVVVVVVMARAANYLNIKSLVDLVVQTFSYMMKGKTPAEIYSTFNINDVFPPVQVKENRSTWTVLFK</sequence>
<dbReference type="Pfam" id="PF01466">
    <property type="entry name" value="Skp1"/>
    <property type="match status" value="1"/>
</dbReference>
<evidence type="ECO:0000256" key="1">
    <source>
        <dbReference type="ARBA" id="ARBA00004906"/>
    </source>
</evidence>
<reference evidence="3 4" key="1">
    <citation type="submission" date="2020-10" db="EMBL/GenBank/DDBJ databases">
        <title>The Coptis chinensis genome and diversification of protoberbering-type alkaloids.</title>
        <authorList>
            <person name="Wang B."/>
            <person name="Shu S."/>
            <person name="Song C."/>
            <person name="Liu Y."/>
        </authorList>
    </citation>
    <scope>NUCLEOTIDE SEQUENCE [LARGE SCALE GENOMIC DNA]</scope>
    <source>
        <strain evidence="3">HL-2020</strain>
        <tissue evidence="3">Leaf</tissue>
    </source>
</reference>
<dbReference type="EMBL" id="JADFTS010000008">
    <property type="protein sequence ID" value="KAF9591139.1"/>
    <property type="molecule type" value="Genomic_DNA"/>
</dbReference>
<dbReference type="InterPro" id="IPR036296">
    <property type="entry name" value="SKP1-like_dim_sf"/>
</dbReference>
<dbReference type="InterPro" id="IPR016072">
    <property type="entry name" value="Skp1_comp_dimer"/>
</dbReference>
<dbReference type="PANTHER" id="PTHR36789">
    <property type="entry name" value="TRANSMEMBRANE PROTEIN"/>
    <property type="match status" value="1"/>
</dbReference>
<proteinExistence type="predicted"/>
<organism evidence="3 4">
    <name type="scientific">Coptis chinensis</name>
    <dbReference type="NCBI Taxonomy" id="261450"/>
    <lineage>
        <taxon>Eukaryota</taxon>
        <taxon>Viridiplantae</taxon>
        <taxon>Streptophyta</taxon>
        <taxon>Embryophyta</taxon>
        <taxon>Tracheophyta</taxon>
        <taxon>Spermatophyta</taxon>
        <taxon>Magnoliopsida</taxon>
        <taxon>Ranunculales</taxon>
        <taxon>Ranunculaceae</taxon>
        <taxon>Coptidoideae</taxon>
        <taxon>Coptis</taxon>
    </lineage>
</organism>
<evidence type="ECO:0000259" key="2">
    <source>
        <dbReference type="Pfam" id="PF01466"/>
    </source>
</evidence>
<dbReference type="GO" id="GO:0006511">
    <property type="term" value="P:ubiquitin-dependent protein catabolic process"/>
    <property type="evidence" value="ECO:0007669"/>
    <property type="project" value="InterPro"/>
</dbReference>
<name>A0A835H2N4_9MAGN</name>
<dbReference type="AlphaFoldDB" id="A0A835H2N4"/>
<comment type="caution">
    <text evidence="3">The sequence shown here is derived from an EMBL/GenBank/DDBJ whole genome shotgun (WGS) entry which is preliminary data.</text>
</comment>